<dbReference type="InterPro" id="IPR027417">
    <property type="entry name" value="P-loop_NTPase"/>
</dbReference>
<reference evidence="2" key="1">
    <citation type="submission" date="2020-11" db="EMBL/GenBank/DDBJ databases">
        <authorList>
            <person name="Tran Van P."/>
        </authorList>
    </citation>
    <scope>NUCLEOTIDE SEQUENCE</scope>
</reference>
<dbReference type="PANTHER" id="PTHR14932">
    <property type="entry name" value="RAS GTPASE-RELATED"/>
    <property type="match status" value="1"/>
</dbReference>
<evidence type="ECO:0008006" key="4">
    <source>
        <dbReference type="Google" id="ProtNLM"/>
    </source>
</evidence>
<dbReference type="EMBL" id="CAJPVJ010001631">
    <property type="protein sequence ID" value="CAG2165063.1"/>
    <property type="molecule type" value="Genomic_DNA"/>
</dbReference>
<feature type="compositionally biased region" description="Polar residues" evidence="1">
    <location>
        <begin position="492"/>
        <end position="501"/>
    </location>
</feature>
<dbReference type="GO" id="GO:0005829">
    <property type="term" value="C:cytosol"/>
    <property type="evidence" value="ECO:0007669"/>
    <property type="project" value="TreeGrafter"/>
</dbReference>
<proteinExistence type="predicted"/>
<feature type="compositionally biased region" description="Polar residues" evidence="1">
    <location>
        <begin position="286"/>
        <end position="303"/>
    </location>
</feature>
<gene>
    <name evidence="2" type="ORF">ONB1V03_LOCUS4609</name>
</gene>
<protein>
    <recommendedName>
        <fullName evidence="4">GTP-binding protein Parf</fullName>
    </recommendedName>
</protein>
<feature type="compositionally biased region" description="Polar residues" evidence="1">
    <location>
        <begin position="11"/>
        <end position="22"/>
    </location>
</feature>
<feature type="compositionally biased region" description="Basic residues" evidence="1">
    <location>
        <begin position="536"/>
        <end position="556"/>
    </location>
</feature>
<feature type="region of interest" description="Disordered" evidence="1">
    <location>
        <begin position="337"/>
        <end position="360"/>
    </location>
</feature>
<feature type="region of interest" description="Disordered" evidence="1">
    <location>
        <begin position="262"/>
        <end position="318"/>
    </location>
</feature>
<sequence>MLSALKRLVSHNDNQLKASPTDPSIHRSPHGVSPMDQLLQRKFAKGVQYNSNPEDIWIWDVVDKGKPKKKSESLKLDNKSGAAVTAAPVVPDEEQPALDAEFVDVYKNTNGVILMMDMTKQWTFDYVQRELEKMPKNIPVLVLANHRDMGHHRAVTEDQVKGFIEGCVESVANGGDASERRQIRYSEASMRNGFGLKYMHKFFNLPFLHLQRETLLRQLETNLSDMETTCDELDSLQDSDDQNYDLFLDLLTNRRRRLADQLSKPAPTDLQNNGVAPHHQPPRSKSMPSSISQKLSSHMNGGANSMEPPVKPTPSIIIGANNPLPAKYSANSLAVGSQANQTTTNQSPGHQSNPKSNSNAFQSVDEFIPEDEKSSFRQFLDEPLNAINAANDVKYDDNTDSDNDTTADNPMVAKYQEELDPEDQVSNGSLDELAARPTVADIIRESSDDNDIEKTLTETPVANHKANRSVFSMNTIDGDDISAAVDNHYNTRPSVSVSRNASLSTPTSSTLTTTATPTSADTSEMGSESGSATTKTGRKTHSKTKTKTKKKSKTKRKGADDEDDEQRRLEEFLGPDVSREVTAYEEL</sequence>
<accession>A0A7R9QGU2</accession>
<name>A0A7R9QGU2_9ACAR</name>
<keyword evidence="3" id="KW-1185">Reference proteome</keyword>
<dbReference type="GO" id="GO:0005634">
    <property type="term" value="C:nucleus"/>
    <property type="evidence" value="ECO:0007669"/>
    <property type="project" value="TreeGrafter"/>
</dbReference>
<organism evidence="2">
    <name type="scientific">Oppiella nova</name>
    <dbReference type="NCBI Taxonomy" id="334625"/>
    <lineage>
        <taxon>Eukaryota</taxon>
        <taxon>Metazoa</taxon>
        <taxon>Ecdysozoa</taxon>
        <taxon>Arthropoda</taxon>
        <taxon>Chelicerata</taxon>
        <taxon>Arachnida</taxon>
        <taxon>Acari</taxon>
        <taxon>Acariformes</taxon>
        <taxon>Sarcoptiformes</taxon>
        <taxon>Oribatida</taxon>
        <taxon>Brachypylina</taxon>
        <taxon>Oppioidea</taxon>
        <taxon>Oppiidae</taxon>
        <taxon>Oppiella</taxon>
    </lineage>
</organism>
<feature type="region of interest" description="Disordered" evidence="1">
    <location>
        <begin position="9"/>
        <end position="32"/>
    </location>
</feature>
<dbReference type="EMBL" id="OC916456">
    <property type="protein sequence ID" value="CAD7644335.1"/>
    <property type="molecule type" value="Genomic_DNA"/>
</dbReference>
<dbReference type="Proteomes" id="UP000728032">
    <property type="component" value="Unassembled WGS sequence"/>
</dbReference>
<dbReference type="PANTHER" id="PTHR14932:SF1">
    <property type="entry name" value="RAB-LIKE PROTEIN 6"/>
    <property type="match status" value="1"/>
</dbReference>
<evidence type="ECO:0000256" key="1">
    <source>
        <dbReference type="SAM" id="MobiDB-lite"/>
    </source>
</evidence>
<dbReference type="InterPro" id="IPR040385">
    <property type="entry name" value="RABL6"/>
</dbReference>
<dbReference type="OrthoDB" id="207081at2759"/>
<feature type="region of interest" description="Disordered" evidence="1">
    <location>
        <begin position="492"/>
        <end position="587"/>
    </location>
</feature>
<dbReference type="AlphaFoldDB" id="A0A7R9QGU2"/>
<evidence type="ECO:0000313" key="2">
    <source>
        <dbReference type="EMBL" id="CAD7644335.1"/>
    </source>
</evidence>
<dbReference type="GO" id="GO:0005525">
    <property type="term" value="F:GTP binding"/>
    <property type="evidence" value="ECO:0007669"/>
    <property type="project" value="InterPro"/>
</dbReference>
<dbReference type="SUPFAM" id="SSF52540">
    <property type="entry name" value="P-loop containing nucleoside triphosphate hydrolases"/>
    <property type="match status" value="1"/>
</dbReference>
<feature type="compositionally biased region" description="Low complexity" evidence="1">
    <location>
        <begin position="502"/>
        <end position="523"/>
    </location>
</feature>
<evidence type="ECO:0000313" key="3">
    <source>
        <dbReference type="Proteomes" id="UP000728032"/>
    </source>
</evidence>
<dbReference type="Gene3D" id="3.40.50.300">
    <property type="entry name" value="P-loop containing nucleotide triphosphate hydrolases"/>
    <property type="match status" value="1"/>
</dbReference>